<dbReference type="GO" id="GO:0003723">
    <property type="term" value="F:RNA binding"/>
    <property type="evidence" value="ECO:0007669"/>
    <property type="project" value="InterPro"/>
</dbReference>
<dbReference type="PROSITE" id="PS00636">
    <property type="entry name" value="DNAJ_1"/>
    <property type="match status" value="1"/>
</dbReference>
<dbReference type="Pfam" id="PF00076">
    <property type="entry name" value="RRM_1"/>
    <property type="match status" value="1"/>
</dbReference>
<evidence type="ECO:0000313" key="2">
    <source>
        <dbReference type="EMBL" id="KAG0592997.1"/>
    </source>
</evidence>
<dbReference type="SUPFAM" id="SSF46565">
    <property type="entry name" value="Chaperone J-domain"/>
    <property type="match status" value="1"/>
</dbReference>
<dbReference type="InterPro" id="IPR012677">
    <property type="entry name" value="Nucleotide-bd_a/b_plait_sf"/>
</dbReference>
<protein>
    <recommendedName>
        <fullName evidence="1">J domain-containing protein</fullName>
    </recommendedName>
</protein>
<feature type="domain" description="J" evidence="1">
    <location>
        <begin position="5"/>
        <end position="73"/>
    </location>
</feature>
<dbReference type="CDD" id="cd06257">
    <property type="entry name" value="DnaJ"/>
    <property type="match status" value="1"/>
</dbReference>
<organism evidence="2 3">
    <name type="scientific">Ceratodon purpureus</name>
    <name type="common">Fire moss</name>
    <name type="synonym">Dicranum purpureum</name>
    <dbReference type="NCBI Taxonomy" id="3225"/>
    <lineage>
        <taxon>Eukaryota</taxon>
        <taxon>Viridiplantae</taxon>
        <taxon>Streptophyta</taxon>
        <taxon>Embryophyta</taxon>
        <taxon>Bryophyta</taxon>
        <taxon>Bryophytina</taxon>
        <taxon>Bryopsida</taxon>
        <taxon>Dicranidae</taxon>
        <taxon>Pseudoditrichales</taxon>
        <taxon>Ditrichaceae</taxon>
        <taxon>Ceratodon</taxon>
    </lineage>
</organism>
<dbReference type="PRINTS" id="PR00625">
    <property type="entry name" value="JDOMAIN"/>
</dbReference>
<keyword evidence="3" id="KW-1185">Reference proteome</keyword>
<gene>
    <name evidence="2" type="ORF">KC19_1G296800</name>
</gene>
<dbReference type="SMART" id="SM00271">
    <property type="entry name" value="DnaJ"/>
    <property type="match status" value="1"/>
</dbReference>
<dbReference type="InterPro" id="IPR036869">
    <property type="entry name" value="J_dom_sf"/>
</dbReference>
<dbReference type="Proteomes" id="UP000822688">
    <property type="component" value="Chromosome 1"/>
</dbReference>
<accession>A0A8T0JB54</accession>
<dbReference type="SUPFAM" id="SSF54928">
    <property type="entry name" value="RNA-binding domain, RBD"/>
    <property type="match status" value="1"/>
</dbReference>
<name>A0A8T0JB54_CERPU</name>
<dbReference type="InterPro" id="IPR001623">
    <property type="entry name" value="DnaJ_domain"/>
</dbReference>
<dbReference type="InterPro" id="IPR000504">
    <property type="entry name" value="RRM_dom"/>
</dbReference>
<dbReference type="Gene3D" id="3.30.70.330">
    <property type="match status" value="1"/>
</dbReference>
<dbReference type="Pfam" id="PF00226">
    <property type="entry name" value="DnaJ"/>
    <property type="match status" value="1"/>
</dbReference>
<sequence>MDREDLYDVLHLKASGPQVKNCVIRKAYHKRALVLHPDKRGNDPVAAEEFQKVQQAYEILNDDKLRATYDDLQRVRELRLRKEITQCDKKLEERLNSETRDESYRMLGRRPTIVDHNGELNVRLGDYVRSFRFASDISSEDDTTIKASWTCKEGERDYSEIQLKEIFKEYGEVIEAVKSRRKSFAIIVMGSKDASDAAIKGNYSKYCNSFKVMPTIKSRKVNYYY</sequence>
<dbReference type="PANTHER" id="PTHR45098">
    <property type="entry name" value="DNAJ DOMAIN CONTAINING PROTEIN, EXPRESSED"/>
    <property type="match status" value="1"/>
</dbReference>
<comment type="caution">
    <text evidence="2">The sequence shown here is derived from an EMBL/GenBank/DDBJ whole genome shotgun (WGS) entry which is preliminary data.</text>
</comment>
<dbReference type="PANTHER" id="PTHR45098:SF1">
    <property type="entry name" value="DNAJ DOMAIN CONTAINING PROTEIN, EXPRESSED"/>
    <property type="match status" value="1"/>
</dbReference>
<dbReference type="PROSITE" id="PS50076">
    <property type="entry name" value="DNAJ_2"/>
    <property type="match status" value="1"/>
</dbReference>
<proteinExistence type="predicted"/>
<evidence type="ECO:0000313" key="3">
    <source>
        <dbReference type="Proteomes" id="UP000822688"/>
    </source>
</evidence>
<dbReference type="InterPro" id="IPR018253">
    <property type="entry name" value="DnaJ_domain_CS"/>
</dbReference>
<dbReference type="EMBL" id="CM026421">
    <property type="protein sequence ID" value="KAG0592997.1"/>
    <property type="molecule type" value="Genomic_DNA"/>
</dbReference>
<reference evidence="2" key="1">
    <citation type="submission" date="2020-06" db="EMBL/GenBank/DDBJ databases">
        <title>WGS assembly of Ceratodon purpureus strain R40.</title>
        <authorList>
            <person name="Carey S.B."/>
            <person name="Jenkins J."/>
            <person name="Shu S."/>
            <person name="Lovell J.T."/>
            <person name="Sreedasyam A."/>
            <person name="Maumus F."/>
            <person name="Tiley G.P."/>
            <person name="Fernandez-Pozo N."/>
            <person name="Barry K."/>
            <person name="Chen C."/>
            <person name="Wang M."/>
            <person name="Lipzen A."/>
            <person name="Daum C."/>
            <person name="Saski C.A."/>
            <person name="Payton A.C."/>
            <person name="Mcbreen J.C."/>
            <person name="Conrad R.E."/>
            <person name="Kollar L.M."/>
            <person name="Olsson S."/>
            <person name="Huttunen S."/>
            <person name="Landis J.B."/>
            <person name="Wickett N.J."/>
            <person name="Johnson M.G."/>
            <person name="Rensing S.A."/>
            <person name="Grimwood J."/>
            <person name="Schmutz J."/>
            <person name="Mcdaniel S.F."/>
        </authorList>
    </citation>
    <scope>NUCLEOTIDE SEQUENCE</scope>
    <source>
        <strain evidence="2">R40</strain>
    </source>
</reference>
<dbReference type="InterPro" id="IPR035979">
    <property type="entry name" value="RBD_domain_sf"/>
</dbReference>
<dbReference type="AlphaFoldDB" id="A0A8T0JB54"/>
<dbReference type="Gene3D" id="1.10.287.110">
    <property type="entry name" value="DnaJ domain"/>
    <property type="match status" value="1"/>
</dbReference>
<dbReference type="EMBL" id="CM026421">
    <property type="protein sequence ID" value="KAG0592998.1"/>
    <property type="molecule type" value="Genomic_DNA"/>
</dbReference>
<evidence type="ECO:0000259" key="1">
    <source>
        <dbReference type="PROSITE" id="PS50076"/>
    </source>
</evidence>